<evidence type="ECO:0000259" key="11">
    <source>
        <dbReference type="Pfam" id="PF02163"/>
    </source>
</evidence>
<feature type="transmembrane region" description="Helical" evidence="10">
    <location>
        <begin position="73"/>
        <end position="93"/>
    </location>
</feature>
<comment type="cofactor">
    <cofactor evidence="1">
        <name>Zn(2+)</name>
        <dbReference type="ChEBI" id="CHEBI:29105"/>
    </cofactor>
</comment>
<reference evidence="12" key="1">
    <citation type="submission" date="2015-10" db="EMBL/GenBank/DDBJ databases">
        <authorList>
            <person name="Gilbert D.G."/>
        </authorList>
    </citation>
    <scope>NUCLEOTIDE SEQUENCE</scope>
</reference>
<dbReference type="EMBL" id="FAXA01000280">
    <property type="protein sequence ID" value="CUV02628.1"/>
    <property type="molecule type" value="Genomic_DNA"/>
</dbReference>
<accession>A0A160V9Q5</accession>
<evidence type="ECO:0000256" key="8">
    <source>
        <dbReference type="ARBA" id="ARBA00023049"/>
    </source>
</evidence>
<dbReference type="GO" id="GO:0006508">
    <property type="term" value="P:proteolysis"/>
    <property type="evidence" value="ECO:0007669"/>
    <property type="project" value="UniProtKB-KW"/>
</dbReference>
<evidence type="ECO:0000256" key="2">
    <source>
        <dbReference type="ARBA" id="ARBA00004141"/>
    </source>
</evidence>
<evidence type="ECO:0000256" key="9">
    <source>
        <dbReference type="ARBA" id="ARBA00023136"/>
    </source>
</evidence>
<evidence type="ECO:0000256" key="5">
    <source>
        <dbReference type="ARBA" id="ARBA00022801"/>
    </source>
</evidence>
<gene>
    <name evidence="12" type="ORF">MGWOODY_Clf266</name>
</gene>
<organism evidence="12">
    <name type="scientific">hydrothermal vent metagenome</name>
    <dbReference type="NCBI Taxonomy" id="652676"/>
    <lineage>
        <taxon>unclassified sequences</taxon>
        <taxon>metagenomes</taxon>
        <taxon>ecological metagenomes</taxon>
    </lineage>
</organism>
<evidence type="ECO:0000256" key="10">
    <source>
        <dbReference type="SAM" id="Phobius"/>
    </source>
</evidence>
<dbReference type="GO" id="GO:0016020">
    <property type="term" value="C:membrane"/>
    <property type="evidence" value="ECO:0007669"/>
    <property type="project" value="UniProtKB-SubCell"/>
</dbReference>
<evidence type="ECO:0000313" key="12">
    <source>
        <dbReference type="EMBL" id="CUV02628.1"/>
    </source>
</evidence>
<keyword evidence="12" id="KW-0131">Cell cycle</keyword>
<keyword evidence="12" id="KW-0132">Cell division</keyword>
<dbReference type="InterPro" id="IPR004387">
    <property type="entry name" value="Pept_M50_Zn"/>
</dbReference>
<keyword evidence="3 12" id="KW-0645">Protease</keyword>
<comment type="subcellular location">
    <subcellularLocation>
        <location evidence="2">Membrane</location>
        <topology evidence="2">Multi-pass membrane protein</topology>
    </subcellularLocation>
</comment>
<keyword evidence="6" id="KW-0862">Zinc</keyword>
<evidence type="ECO:0000256" key="6">
    <source>
        <dbReference type="ARBA" id="ARBA00022833"/>
    </source>
</evidence>
<name>A0A160V9Q5_9ZZZZ</name>
<proteinExistence type="predicted"/>
<feature type="domain" description="Peptidase M50" evidence="11">
    <location>
        <begin position="20"/>
        <end position="134"/>
    </location>
</feature>
<evidence type="ECO:0000256" key="7">
    <source>
        <dbReference type="ARBA" id="ARBA00022989"/>
    </source>
</evidence>
<keyword evidence="5" id="KW-0378">Hydrolase</keyword>
<keyword evidence="9 10" id="KW-0472">Membrane</keyword>
<protein>
    <submittedName>
        <fullName evidence="12">Intramembrane protease RasP/YluC, implicated in cell division based on FtsL cleavage</fullName>
    </submittedName>
</protein>
<feature type="transmembrane region" description="Helical" evidence="10">
    <location>
        <begin position="123"/>
        <end position="142"/>
    </location>
</feature>
<dbReference type="GO" id="GO:0051301">
    <property type="term" value="P:cell division"/>
    <property type="evidence" value="ECO:0007669"/>
    <property type="project" value="UniProtKB-KW"/>
</dbReference>
<evidence type="ECO:0000256" key="1">
    <source>
        <dbReference type="ARBA" id="ARBA00001947"/>
    </source>
</evidence>
<dbReference type="PANTHER" id="PTHR42837">
    <property type="entry name" value="REGULATOR OF SIGMA-E PROTEASE RSEP"/>
    <property type="match status" value="1"/>
</dbReference>
<dbReference type="Pfam" id="PF02163">
    <property type="entry name" value="Peptidase_M50"/>
    <property type="match status" value="1"/>
</dbReference>
<dbReference type="PANTHER" id="PTHR42837:SF2">
    <property type="entry name" value="MEMBRANE METALLOPROTEASE ARASP2, CHLOROPLASTIC-RELATED"/>
    <property type="match status" value="1"/>
</dbReference>
<dbReference type="GO" id="GO:0004222">
    <property type="term" value="F:metalloendopeptidase activity"/>
    <property type="evidence" value="ECO:0007669"/>
    <property type="project" value="InterPro"/>
</dbReference>
<evidence type="ECO:0000256" key="4">
    <source>
        <dbReference type="ARBA" id="ARBA00022692"/>
    </source>
</evidence>
<keyword evidence="4 10" id="KW-0812">Transmembrane</keyword>
<sequence>MVGEFPRLDDVEMVKRSDQIWEAIPNSFVNTWEMLVLMKQSLGGAFGEGSSPEFSGPIGMAQVTGEITRDGGWVGWLGVGILLSINLAILNILPIPMLDGGRIFFVVLELVRRGKKIPAHREGMVHLAGFALLIGGIALVSVNDISRLIDGRNFLG</sequence>
<keyword evidence="8" id="KW-0482">Metalloprotease</keyword>
<dbReference type="AlphaFoldDB" id="A0A160V9Q5"/>
<dbReference type="InterPro" id="IPR008915">
    <property type="entry name" value="Peptidase_M50"/>
</dbReference>
<keyword evidence="7 10" id="KW-1133">Transmembrane helix</keyword>
<evidence type="ECO:0000256" key="3">
    <source>
        <dbReference type="ARBA" id="ARBA00022670"/>
    </source>
</evidence>